<dbReference type="Proteomes" id="UP000255303">
    <property type="component" value="Unassembled WGS sequence"/>
</dbReference>
<keyword evidence="1" id="KW-0812">Transmembrane</keyword>
<evidence type="ECO:0000256" key="1">
    <source>
        <dbReference type="SAM" id="Phobius"/>
    </source>
</evidence>
<organism evidence="3 4">
    <name type="scientific">Ectopseudomonas oleovorans</name>
    <name type="common">Pseudomonas oleovorans</name>
    <dbReference type="NCBI Taxonomy" id="301"/>
    <lineage>
        <taxon>Bacteria</taxon>
        <taxon>Pseudomonadati</taxon>
        <taxon>Pseudomonadota</taxon>
        <taxon>Gammaproteobacteria</taxon>
        <taxon>Pseudomonadales</taxon>
        <taxon>Pseudomonadaceae</taxon>
        <taxon>Ectopseudomonas</taxon>
    </lineage>
</organism>
<keyword evidence="1" id="KW-1133">Transmembrane helix</keyword>
<keyword evidence="1" id="KW-0472">Membrane</keyword>
<dbReference type="EMBL" id="UGUV01000002">
    <property type="protein sequence ID" value="SUD51567.1"/>
    <property type="molecule type" value="Genomic_DNA"/>
</dbReference>
<evidence type="ECO:0000259" key="2">
    <source>
        <dbReference type="Pfam" id="PF11127"/>
    </source>
</evidence>
<name>A0A379JSF2_ECTOL</name>
<dbReference type="Pfam" id="PF11127">
    <property type="entry name" value="YgaP-like_TM"/>
    <property type="match status" value="1"/>
</dbReference>
<reference evidence="3 4" key="1">
    <citation type="submission" date="2018-06" db="EMBL/GenBank/DDBJ databases">
        <authorList>
            <consortium name="Pathogen Informatics"/>
            <person name="Doyle S."/>
        </authorList>
    </citation>
    <scope>NUCLEOTIDE SEQUENCE [LARGE SCALE GENOMIC DNA]</scope>
    <source>
        <strain evidence="3 4">NCTC10692</strain>
    </source>
</reference>
<dbReference type="InterPro" id="IPR021309">
    <property type="entry name" value="YgaP-like_TM"/>
</dbReference>
<evidence type="ECO:0000313" key="4">
    <source>
        <dbReference type="Proteomes" id="UP000255303"/>
    </source>
</evidence>
<accession>A0A379JSF2</accession>
<protein>
    <submittedName>
        <fullName evidence="3">Protein of uncharacterized function (DUF2892)</fullName>
    </submittedName>
</protein>
<dbReference type="AlphaFoldDB" id="A0A379JSF2"/>
<feature type="transmembrane region" description="Helical" evidence="1">
    <location>
        <begin position="20"/>
        <end position="41"/>
    </location>
</feature>
<feature type="domain" description="Inner membrane protein YgaP-like transmembrane" evidence="2">
    <location>
        <begin position="8"/>
        <end position="68"/>
    </location>
</feature>
<proteinExistence type="predicted"/>
<gene>
    <name evidence="3" type="ORF">NCTC10692_02022</name>
</gene>
<evidence type="ECO:0000313" key="3">
    <source>
        <dbReference type="EMBL" id="SUD51567.1"/>
    </source>
</evidence>
<sequence length="68" mass="7301">MTWRTSIKANVGTLDRSLRIAAGLILIALSLAGVIGLWGWIGVVPLATGIFRFCPAYPLLGINTCKMK</sequence>